<accession>A0A2D4K271</accession>
<dbReference type="PANTHER" id="PTHR18921">
    <property type="entry name" value="MYOSIN HEAVY CHAIN - RELATED"/>
    <property type="match status" value="1"/>
</dbReference>
<dbReference type="Gene3D" id="6.10.250.3110">
    <property type="match status" value="1"/>
</dbReference>
<dbReference type="GO" id="GO:0006888">
    <property type="term" value="P:endoplasmic reticulum to Golgi vesicle-mediated transport"/>
    <property type="evidence" value="ECO:0007669"/>
    <property type="project" value="TreeGrafter"/>
</dbReference>
<dbReference type="AlphaFoldDB" id="A0A2D4K271"/>
<feature type="region of interest" description="Disordered" evidence="4">
    <location>
        <begin position="152"/>
        <end position="175"/>
    </location>
</feature>
<keyword evidence="3" id="KW-0175">Coiled coil</keyword>
<name>A0A2D4K271_9SAUR</name>
<evidence type="ECO:0008006" key="6">
    <source>
        <dbReference type="Google" id="ProtNLM"/>
    </source>
</evidence>
<dbReference type="GO" id="GO:0031267">
    <property type="term" value="F:small GTPase binding"/>
    <property type="evidence" value="ECO:0007669"/>
    <property type="project" value="TreeGrafter"/>
</dbReference>
<reference evidence="5" key="2">
    <citation type="submission" date="2017-11" db="EMBL/GenBank/DDBJ databases">
        <title>Coralsnake Venomics: Analyses of Venom Gland Transcriptomes and Proteomes of Six Brazilian Taxa.</title>
        <authorList>
            <person name="Aird S.D."/>
            <person name="Jorge da Silva N."/>
            <person name="Qiu L."/>
            <person name="Villar-Briones A."/>
            <person name="Aparecida-Saddi V."/>
            <person name="Campos-Telles M.P."/>
            <person name="Grau M."/>
            <person name="Mikheyev A.S."/>
        </authorList>
    </citation>
    <scope>NUCLEOTIDE SEQUENCE</scope>
    <source>
        <tissue evidence="5">Venom_gland</tissue>
    </source>
</reference>
<reference evidence="5" key="1">
    <citation type="submission" date="2017-07" db="EMBL/GenBank/DDBJ databases">
        <authorList>
            <person name="Mikheyev A."/>
            <person name="Grau M."/>
        </authorList>
    </citation>
    <scope>NUCLEOTIDE SEQUENCE</scope>
    <source>
        <tissue evidence="5">Venom_gland</tissue>
    </source>
</reference>
<evidence type="ECO:0000256" key="1">
    <source>
        <dbReference type="ARBA" id="ARBA00004555"/>
    </source>
</evidence>
<evidence type="ECO:0000256" key="2">
    <source>
        <dbReference type="ARBA" id="ARBA00023034"/>
    </source>
</evidence>
<proteinExistence type="predicted"/>
<feature type="compositionally biased region" description="Polar residues" evidence="4">
    <location>
        <begin position="165"/>
        <end position="175"/>
    </location>
</feature>
<evidence type="ECO:0000313" key="5">
    <source>
        <dbReference type="EMBL" id="LAB02806.1"/>
    </source>
</evidence>
<comment type="subcellular location">
    <subcellularLocation>
        <location evidence="1">Golgi apparatus</location>
    </subcellularLocation>
</comment>
<protein>
    <recommendedName>
        <fullName evidence="6">Thyroid receptor-interacting protein 11</fullName>
    </recommendedName>
</protein>
<keyword evidence="2" id="KW-0333">Golgi apparatus</keyword>
<organism evidence="5">
    <name type="scientific">Micrurus paraensis</name>
    <dbReference type="NCBI Taxonomy" id="1970185"/>
    <lineage>
        <taxon>Eukaryota</taxon>
        <taxon>Metazoa</taxon>
        <taxon>Chordata</taxon>
        <taxon>Craniata</taxon>
        <taxon>Vertebrata</taxon>
        <taxon>Euteleostomi</taxon>
        <taxon>Lepidosauria</taxon>
        <taxon>Squamata</taxon>
        <taxon>Bifurcata</taxon>
        <taxon>Unidentata</taxon>
        <taxon>Episquamata</taxon>
        <taxon>Toxicofera</taxon>
        <taxon>Serpentes</taxon>
        <taxon>Colubroidea</taxon>
        <taxon>Elapidae</taxon>
        <taxon>Elapinae</taxon>
        <taxon>Micrurus</taxon>
    </lineage>
</organism>
<evidence type="ECO:0000256" key="3">
    <source>
        <dbReference type="ARBA" id="ARBA00023054"/>
    </source>
</evidence>
<dbReference type="PANTHER" id="PTHR18921:SF2">
    <property type="entry name" value="THYROID RECEPTOR-INTERACTING PROTEIN 11"/>
    <property type="match status" value="1"/>
</dbReference>
<sequence>MQSAAQSSQLKPVVSPSATTSASFPVVRHHSSDFHRDDMDFGDVIWSQQEINRLSSEISRLESEVEHWKQIAQFSKPQGENSTDQNEICKLQNTIKELKQKLSQEIDQHQHELSVLQDAHHQKLAEISRRHREELSEYEERIEELEDQLQKVDGNTEASSEKDLQNGSKSPNLSNLQNKVESLSQQLSSVEEEQDILLKELEFVRKEKNQVREEYERLKSECSKFQISIPEKQDDVKVEEVPSFVEESLKAEVERLQQALLGMKTLRLHHMIYCILACEHSFVKQRLEIYAQMRLHLAVFYFGTFPSWFPVPLSALEAAAQRRNILLFDS</sequence>
<evidence type="ECO:0000256" key="4">
    <source>
        <dbReference type="SAM" id="MobiDB-lite"/>
    </source>
</evidence>
<dbReference type="EMBL" id="IACL01034692">
    <property type="protein sequence ID" value="LAB02806.1"/>
    <property type="molecule type" value="Transcribed_RNA"/>
</dbReference>
<feature type="region of interest" description="Disordered" evidence="4">
    <location>
        <begin position="1"/>
        <end position="22"/>
    </location>
</feature>
<dbReference type="GO" id="GO:0007030">
    <property type="term" value="P:Golgi organization"/>
    <property type="evidence" value="ECO:0007669"/>
    <property type="project" value="TreeGrafter"/>
</dbReference>
<dbReference type="GO" id="GO:0005794">
    <property type="term" value="C:Golgi apparatus"/>
    <property type="evidence" value="ECO:0007669"/>
    <property type="project" value="UniProtKB-SubCell"/>
</dbReference>